<evidence type="ECO:0000313" key="8">
    <source>
        <dbReference type="Proteomes" id="UP001499843"/>
    </source>
</evidence>
<name>A0ABP5PEX1_9ACTN</name>
<evidence type="ECO:0000259" key="6">
    <source>
        <dbReference type="Pfam" id="PF13186"/>
    </source>
</evidence>
<dbReference type="InterPro" id="IPR007197">
    <property type="entry name" value="rSAM"/>
</dbReference>
<dbReference type="PANTHER" id="PTHR11228">
    <property type="entry name" value="RADICAL SAM DOMAIN PROTEIN"/>
    <property type="match status" value="1"/>
</dbReference>
<dbReference type="EMBL" id="BAAAQX010000015">
    <property type="protein sequence ID" value="GAA2210164.1"/>
    <property type="molecule type" value="Genomic_DNA"/>
</dbReference>
<dbReference type="InterPro" id="IPR050377">
    <property type="entry name" value="Radical_SAM_PqqE_MftC-like"/>
</dbReference>
<dbReference type="Proteomes" id="UP001499843">
    <property type="component" value="Unassembled WGS sequence"/>
</dbReference>
<comment type="caution">
    <text evidence="7">The sequence shown here is derived from an EMBL/GenBank/DDBJ whole genome shotgun (WGS) entry which is preliminary data.</text>
</comment>
<keyword evidence="3" id="KW-0408">Iron</keyword>
<dbReference type="Pfam" id="PF04055">
    <property type="entry name" value="Radical_SAM"/>
    <property type="match status" value="1"/>
</dbReference>
<dbReference type="CDD" id="cd01335">
    <property type="entry name" value="Radical_SAM"/>
    <property type="match status" value="1"/>
</dbReference>
<evidence type="ECO:0000256" key="4">
    <source>
        <dbReference type="ARBA" id="ARBA00023014"/>
    </source>
</evidence>
<gene>
    <name evidence="7" type="ORF">GCM10009850_056230</name>
</gene>
<feature type="domain" description="4Fe4S-binding SPASM" evidence="6">
    <location>
        <begin position="213"/>
        <end position="273"/>
    </location>
</feature>
<evidence type="ECO:0000256" key="1">
    <source>
        <dbReference type="ARBA" id="ARBA00022691"/>
    </source>
</evidence>
<proteinExistence type="predicted"/>
<keyword evidence="8" id="KW-1185">Reference proteome</keyword>
<evidence type="ECO:0000313" key="7">
    <source>
        <dbReference type="EMBL" id="GAA2210164.1"/>
    </source>
</evidence>
<dbReference type="SFLD" id="SFLDG01067">
    <property type="entry name" value="SPASM/twitch_domain_containing"/>
    <property type="match status" value="1"/>
</dbReference>
<keyword evidence="2" id="KW-0479">Metal-binding</keyword>
<dbReference type="SUPFAM" id="SSF102114">
    <property type="entry name" value="Radical SAM enzymes"/>
    <property type="match status" value="1"/>
</dbReference>
<organism evidence="7 8">
    <name type="scientific">Nonomuraea monospora</name>
    <dbReference type="NCBI Taxonomy" id="568818"/>
    <lineage>
        <taxon>Bacteria</taxon>
        <taxon>Bacillati</taxon>
        <taxon>Actinomycetota</taxon>
        <taxon>Actinomycetes</taxon>
        <taxon>Streptosporangiales</taxon>
        <taxon>Streptosporangiaceae</taxon>
        <taxon>Nonomuraea</taxon>
    </lineage>
</organism>
<evidence type="ECO:0000256" key="2">
    <source>
        <dbReference type="ARBA" id="ARBA00022723"/>
    </source>
</evidence>
<dbReference type="InterPro" id="IPR058240">
    <property type="entry name" value="rSAM_sf"/>
</dbReference>
<dbReference type="Gene3D" id="3.20.20.70">
    <property type="entry name" value="Aldolase class I"/>
    <property type="match status" value="1"/>
</dbReference>
<evidence type="ECO:0000259" key="5">
    <source>
        <dbReference type="Pfam" id="PF04055"/>
    </source>
</evidence>
<protein>
    <recommendedName>
        <fullName evidence="9">Radical SAM protein</fullName>
    </recommendedName>
</protein>
<dbReference type="SFLD" id="SFLDS00029">
    <property type="entry name" value="Radical_SAM"/>
    <property type="match status" value="1"/>
</dbReference>
<evidence type="ECO:0000256" key="3">
    <source>
        <dbReference type="ARBA" id="ARBA00023004"/>
    </source>
</evidence>
<dbReference type="RefSeq" id="WP_344480621.1">
    <property type="nucleotide sequence ID" value="NZ_BAAAQX010000015.1"/>
</dbReference>
<accession>A0ABP5PEX1</accession>
<evidence type="ECO:0008006" key="9">
    <source>
        <dbReference type="Google" id="ProtNLM"/>
    </source>
</evidence>
<feature type="domain" description="Radical SAM core" evidence="5">
    <location>
        <begin position="22"/>
        <end position="165"/>
    </location>
</feature>
<dbReference type="PANTHER" id="PTHR11228:SF7">
    <property type="entry name" value="PQQA PEPTIDE CYCLASE"/>
    <property type="match status" value="1"/>
</dbReference>
<dbReference type="Pfam" id="PF13186">
    <property type="entry name" value="SPASM"/>
    <property type="match status" value="1"/>
</dbReference>
<dbReference type="InterPro" id="IPR023885">
    <property type="entry name" value="4Fe4S-binding_SPASM_dom"/>
</dbReference>
<sequence length="309" mass="33362">MTAVPAITTRSGLAPVWFLELELTQRCQMRCPSLCYADAGPTKGHGTMTRADWEHLIDTAPAAGITTIQFIGGEATLHPDFLRLAEHALGVGLRVQVYSNLIRVTAPLWELYSHPNVTLATSYYSDMPDEHDKITGRAGSHAQTRANIVAALERAIPLKVAVVDLGEEAQRAQEARAEMITLGLPRVGPVDRVRAVGRATGHLRKEPDIGELCGQCGDGRAAVSWDGDVRMCVLSRFLPSPGNVRTTPLGDLLDGAAWHELLARVPRRRGSDCKPSSDSNDCKPAETTCEGNALVLPVPAPRLPTEGNR</sequence>
<dbReference type="InterPro" id="IPR013785">
    <property type="entry name" value="Aldolase_TIM"/>
</dbReference>
<keyword evidence="4" id="KW-0411">Iron-sulfur</keyword>
<keyword evidence="1" id="KW-0949">S-adenosyl-L-methionine</keyword>
<reference evidence="8" key="1">
    <citation type="journal article" date="2019" name="Int. J. Syst. Evol. Microbiol.">
        <title>The Global Catalogue of Microorganisms (GCM) 10K type strain sequencing project: providing services to taxonomists for standard genome sequencing and annotation.</title>
        <authorList>
            <consortium name="The Broad Institute Genomics Platform"/>
            <consortium name="The Broad Institute Genome Sequencing Center for Infectious Disease"/>
            <person name="Wu L."/>
            <person name="Ma J."/>
        </authorList>
    </citation>
    <scope>NUCLEOTIDE SEQUENCE [LARGE SCALE GENOMIC DNA]</scope>
    <source>
        <strain evidence="8">JCM 16114</strain>
    </source>
</reference>